<proteinExistence type="predicted"/>
<reference evidence="1" key="2">
    <citation type="submission" date="2023-06" db="EMBL/GenBank/DDBJ databases">
        <authorList>
            <person name="Lucena T."/>
            <person name="Sun Q."/>
        </authorList>
    </citation>
    <scope>NUCLEOTIDE SEQUENCE</scope>
    <source>
        <strain evidence="1">CECT 8869</strain>
    </source>
</reference>
<sequence length="240" mass="27559">MDLTAKADFIATAKILSVNKDSENEDIHNIQIEILELFKGPKVDSLKLHSRLNSSCGFYTPINTTWLIFAYQEKGGKLSFGYCSGSETMSKKWDSELHSRKYSKAELDKLNASYLDKVKSKIEVLEYLREHKIKPINEFDLKPHFIDDCIQNIRGFDEKTERFSLLELTVNEDLSIQKVLALKEFENEELALSLMECVKSKILVSAGKDKAIPNKSKMIIELYYYPANGKMASFISQYFL</sequence>
<evidence type="ECO:0000313" key="2">
    <source>
        <dbReference type="Proteomes" id="UP001168579"/>
    </source>
</evidence>
<dbReference type="InterPro" id="IPR008993">
    <property type="entry name" value="TIMP-like_OB-fold"/>
</dbReference>
<comment type="caution">
    <text evidence="1">The sequence shown here is derived from an EMBL/GenBank/DDBJ whole genome shotgun (WGS) entry which is preliminary data.</text>
</comment>
<reference evidence="1" key="1">
    <citation type="journal article" date="2014" name="Int. J. Syst. Evol. Microbiol.">
        <title>Complete genome of a new Firmicutes species belonging to the dominant human colonic microbiota ('Ruminococcus bicirculans') reveals two chromosomes and a selective capacity to utilize plant glucans.</title>
        <authorList>
            <consortium name="NISC Comparative Sequencing Program"/>
            <person name="Wegmann U."/>
            <person name="Louis P."/>
            <person name="Goesmann A."/>
            <person name="Henrissat B."/>
            <person name="Duncan S.H."/>
            <person name="Flint H.J."/>
        </authorList>
    </citation>
    <scope>NUCLEOTIDE SEQUENCE</scope>
    <source>
        <strain evidence="1">CECT 8869</strain>
    </source>
</reference>
<protein>
    <recommendedName>
        <fullName evidence="3">DUF2971 domain-containing protein</fullName>
    </recommendedName>
</protein>
<dbReference type="Proteomes" id="UP001168579">
    <property type="component" value="Unassembled WGS sequence"/>
</dbReference>
<organism evidence="1 2">
    <name type="scientific">Maribacter confluentis</name>
    <dbReference type="NCBI Taxonomy" id="1656093"/>
    <lineage>
        <taxon>Bacteria</taxon>
        <taxon>Pseudomonadati</taxon>
        <taxon>Bacteroidota</taxon>
        <taxon>Flavobacteriia</taxon>
        <taxon>Flavobacteriales</taxon>
        <taxon>Flavobacteriaceae</taxon>
        <taxon>Maribacter</taxon>
    </lineage>
</organism>
<accession>A0ABT8RN89</accession>
<keyword evidence="2" id="KW-1185">Reference proteome</keyword>
<name>A0ABT8RN89_9FLAO</name>
<dbReference type="Gene3D" id="2.40.50.120">
    <property type="match status" value="1"/>
</dbReference>
<dbReference type="SUPFAM" id="SSF50242">
    <property type="entry name" value="TIMP-like"/>
    <property type="match status" value="1"/>
</dbReference>
<evidence type="ECO:0008006" key="3">
    <source>
        <dbReference type="Google" id="ProtNLM"/>
    </source>
</evidence>
<evidence type="ECO:0000313" key="1">
    <source>
        <dbReference type="EMBL" id="MDO1512265.1"/>
    </source>
</evidence>
<dbReference type="EMBL" id="JAUKUC010000001">
    <property type="protein sequence ID" value="MDO1512265.1"/>
    <property type="molecule type" value="Genomic_DNA"/>
</dbReference>
<gene>
    <name evidence="1" type="ORF">Q2T41_06310</name>
</gene>
<dbReference type="RefSeq" id="WP_304435381.1">
    <property type="nucleotide sequence ID" value="NZ_JAUKUC010000001.1"/>
</dbReference>